<sequence length="307" mass="33399">MKKAFILTLIVCVFVTVLSFFLSQKEAHYENDLERLKGSKRQIVPWGQELVGVNTNTDKKIKVAILDSGIHDQHEDLIGKVTKKFNALEPGKEIRDDFGHGTAIAGIITANHNDGGIVGVNQNIEIYDVKVLDEHGTGEVEDFIKGIHWAMKEGADMINVSFGIQSDNDQLKEAITEAREAGIIIVAAAGNTYGLGVDYPAKYENVLSVAAINKELLRPSSSARGKIDYTAPGVNILSTDHKGGYSLFTGTSFAAGYASGAISVLLANYKSSSLAEAIPFEEFLQKHTFHLAEKKENEYGKGLLTIK</sequence>
<dbReference type="PROSITE" id="PS51892">
    <property type="entry name" value="SUBTILASE"/>
    <property type="match status" value="1"/>
</dbReference>
<dbReference type="PANTHER" id="PTHR43806:SF11">
    <property type="entry name" value="CEREVISIN-RELATED"/>
    <property type="match status" value="1"/>
</dbReference>
<dbReference type="AlphaFoldDB" id="A0A1B9AZK0"/>
<dbReference type="SUPFAM" id="SSF52743">
    <property type="entry name" value="Subtilisin-like"/>
    <property type="match status" value="1"/>
</dbReference>
<evidence type="ECO:0000313" key="12">
    <source>
        <dbReference type="Proteomes" id="UP000092578"/>
    </source>
</evidence>
<dbReference type="Gene3D" id="3.40.50.200">
    <property type="entry name" value="Peptidase S8/S53 domain"/>
    <property type="match status" value="1"/>
</dbReference>
<evidence type="ECO:0000256" key="6">
    <source>
        <dbReference type="ARBA" id="ARBA00022801"/>
    </source>
</evidence>
<dbReference type="GO" id="GO:0004252">
    <property type="term" value="F:serine-type endopeptidase activity"/>
    <property type="evidence" value="ECO:0007669"/>
    <property type="project" value="UniProtKB-UniRule"/>
</dbReference>
<comment type="subcellular location">
    <subcellularLocation>
        <location evidence="2">Secreted</location>
    </subcellularLocation>
</comment>
<dbReference type="GO" id="GO:0006508">
    <property type="term" value="P:proteolysis"/>
    <property type="evidence" value="ECO:0007669"/>
    <property type="project" value="UniProtKB-KW"/>
</dbReference>
<evidence type="ECO:0000259" key="10">
    <source>
        <dbReference type="Pfam" id="PF00082"/>
    </source>
</evidence>
<dbReference type="PANTHER" id="PTHR43806">
    <property type="entry name" value="PEPTIDASE S8"/>
    <property type="match status" value="1"/>
</dbReference>
<feature type="active site" description="Charge relay system" evidence="9">
    <location>
        <position position="252"/>
    </location>
</feature>
<evidence type="ECO:0000256" key="3">
    <source>
        <dbReference type="ARBA" id="ARBA00011073"/>
    </source>
</evidence>
<protein>
    <recommendedName>
        <fullName evidence="10">Peptidase S8/S53 domain-containing protein</fullName>
    </recommendedName>
</protein>
<comment type="caution">
    <text evidence="11">The sequence shown here is derived from an EMBL/GenBank/DDBJ whole genome shotgun (WGS) entry which is preliminary data.</text>
</comment>
<dbReference type="PROSITE" id="PS00136">
    <property type="entry name" value="SUBTILASE_ASP"/>
    <property type="match status" value="1"/>
</dbReference>
<dbReference type="InterPro" id="IPR023827">
    <property type="entry name" value="Peptidase_S8_Asp-AS"/>
</dbReference>
<dbReference type="InterPro" id="IPR036852">
    <property type="entry name" value="Peptidase_S8/S53_dom_sf"/>
</dbReference>
<keyword evidence="6 9" id="KW-0378">Hydrolase</keyword>
<dbReference type="Proteomes" id="UP000092578">
    <property type="component" value="Unassembled WGS sequence"/>
</dbReference>
<dbReference type="InterPro" id="IPR015500">
    <property type="entry name" value="Peptidase_S8_subtilisin-rel"/>
</dbReference>
<evidence type="ECO:0000256" key="9">
    <source>
        <dbReference type="PROSITE-ProRule" id="PRU01240"/>
    </source>
</evidence>
<dbReference type="Pfam" id="PF00082">
    <property type="entry name" value="Peptidase_S8"/>
    <property type="match status" value="1"/>
</dbReference>
<evidence type="ECO:0000256" key="2">
    <source>
        <dbReference type="ARBA" id="ARBA00004613"/>
    </source>
</evidence>
<organism evidence="11 12">
    <name type="scientific">Pseudobacillus wudalianchiensis</name>
    <dbReference type="NCBI Taxonomy" id="1743143"/>
    <lineage>
        <taxon>Bacteria</taxon>
        <taxon>Bacillati</taxon>
        <taxon>Bacillota</taxon>
        <taxon>Bacilli</taxon>
        <taxon>Bacillales</taxon>
        <taxon>Bacillaceae</taxon>
        <taxon>Pseudobacillus</taxon>
    </lineage>
</organism>
<dbReference type="PROSITE" id="PS00137">
    <property type="entry name" value="SUBTILASE_HIS"/>
    <property type="match status" value="1"/>
</dbReference>
<dbReference type="InterPro" id="IPR000209">
    <property type="entry name" value="Peptidase_S8/S53_dom"/>
</dbReference>
<dbReference type="PRINTS" id="PR00723">
    <property type="entry name" value="SUBTILISIN"/>
</dbReference>
<feature type="active site" description="Charge relay system" evidence="9">
    <location>
        <position position="67"/>
    </location>
</feature>
<dbReference type="GO" id="GO:0005576">
    <property type="term" value="C:extracellular region"/>
    <property type="evidence" value="ECO:0007669"/>
    <property type="project" value="UniProtKB-SubCell"/>
</dbReference>
<proteinExistence type="inferred from homology"/>
<gene>
    <name evidence="11" type="ORF">A8F95_06490</name>
</gene>
<reference evidence="12" key="1">
    <citation type="submission" date="2016-05" db="EMBL/GenBank/DDBJ databases">
        <authorList>
            <person name="Liu B."/>
            <person name="Wang J."/>
            <person name="Zhu Y."/>
            <person name="Liu G."/>
            <person name="Chen Q."/>
            <person name="Chen Z."/>
            <person name="Lan J."/>
            <person name="Che J."/>
            <person name="Ge C."/>
            <person name="Shi H."/>
            <person name="Pan Z."/>
            <person name="Liu X."/>
        </authorList>
    </citation>
    <scope>NUCLEOTIDE SEQUENCE [LARGE SCALE GENOMIC DNA]</scope>
    <source>
        <strain evidence="12">FJAT-27215</strain>
    </source>
</reference>
<comment type="similarity">
    <text evidence="3 9">Belongs to the peptidase S8 family.</text>
</comment>
<dbReference type="EMBL" id="MAYT01000012">
    <property type="protein sequence ID" value="OCA89173.1"/>
    <property type="molecule type" value="Genomic_DNA"/>
</dbReference>
<comment type="cofactor">
    <cofactor evidence="1">
        <name>Ca(2+)</name>
        <dbReference type="ChEBI" id="CHEBI:29108"/>
    </cofactor>
</comment>
<accession>A0A1B9AZK0</accession>
<keyword evidence="8" id="KW-0106">Calcium</keyword>
<evidence type="ECO:0000256" key="8">
    <source>
        <dbReference type="ARBA" id="ARBA00022837"/>
    </source>
</evidence>
<dbReference type="InterPro" id="IPR022398">
    <property type="entry name" value="Peptidase_S8_His-AS"/>
</dbReference>
<name>A0A1B9AZK0_9BACI</name>
<evidence type="ECO:0000256" key="5">
    <source>
        <dbReference type="ARBA" id="ARBA00022670"/>
    </source>
</evidence>
<keyword evidence="12" id="KW-1185">Reference proteome</keyword>
<evidence type="ECO:0000256" key="4">
    <source>
        <dbReference type="ARBA" id="ARBA00022525"/>
    </source>
</evidence>
<feature type="domain" description="Peptidase S8/S53" evidence="10">
    <location>
        <begin position="59"/>
        <end position="292"/>
    </location>
</feature>
<evidence type="ECO:0000256" key="1">
    <source>
        <dbReference type="ARBA" id="ARBA00001913"/>
    </source>
</evidence>
<dbReference type="InterPro" id="IPR050131">
    <property type="entry name" value="Peptidase_S8_subtilisin-like"/>
</dbReference>
<keyword evidence="5 9" id="KW-0645">Protease</keyword>
<feature type="active site" description="Charge relay system" evidence="9">
    <location>
        <position position="100"/>
    </location>
</feature>
<keyword evidence="4" id="KW-0964">Secreted</keyword>
<evidence type="ECO:0000313" key="11">
    <source>
        <dbReference type="EMBL" id="OCA89173.1"/>
    </source>
</evidence>
<keyword evidence="7 9" id="KW-0720">Serine protease</keyword>
<evidence type="ECO:0000256" key="7">
    <source>
        <dbReference type="ARBA" id="ARBA00022825"/>
    </source>
</evidence>